<keyword evidence="5" id="KW-0862">Zinc</keyword>
<keyword evidence="5" id="KW-0479">Metal-binding</keyword>
<feature type="binding site" evidence="5">
    <location>
        <position position="104"/>
    </location>
    <ligand>
        <name>Zn(2+)</name>
        <dbReference type="ChEBI" id="CHEBI:29105"/>
    </ligand>
</feature>
<dbReference type="PANTHER" id="PTHR20855">
    <property type="entry name" value="ADIPOR/PROGESTIN RECEPTOR-RELATED"/>
    <property type="match status" value="1"/>
</dbReference>
<dbReference type="AlphaFoldDB" id="A0AAW1P0X3"/>
<reference evidence="7 8" key="1">
    <citation type="journal article" date="2024" name="Nat. Commun.">
        <title>Phylogenomics reveals the evolutionary origins of lichenization in chlorophyte algae.</title>
        <authorList>
            <person name="Puginier C."/>
            <person name="Libourel C."/>
            <person name="Otte J."/>
            <person name="Skaloud P."/>
            <person name="Haon M."/>
            <person name="Grisel S."/>
            <person name="Petersen M."/>
            <person name="Berrin J.G."/>
            <person name="Delaux P.M."/>
            <person name="Dal Grande F."/>
            <person name="Keller J."/>
        </authorList>
    </citation>
    <scope>NUCLEOTIDE SEQUENCE [LARGE SCALE GENOMIC DNA]</scope>
    <source>
        <strain evidence="7 8">SAG 2036</strain>
    </source>
</reference>
<evidence type="ECO:0000256" key="5">
    <source>
        <dbReference type="PIRSR" id="PIRSR604254-1"/>
    </source>
</evidence>
<dbReference type="GO" id="GO:0009744">
    <property type="term" value="P:response to sucrose"/>
    <property type="evidence" value="ECO:0007669"/>
    <property type="project" value="UniProtKB-ARBA"/>
</dbReference>
<keyword evidence="8" id="KW-1185">Reference proteome</keyword>
<dbReference type="PANTHER" id="PTHR20855:SF136">
    <property type="match status" value="1"/>
</dbReference>
<comment type="subcellular location">
    <subcellularLocation>
        <location evidence="1">Membrane</location>
        <topology evidence="1">Multi-pass membrane protein</topology>
    </subcellularLocation>
</comment>
<evidence type="ECO:0000256" key="3">
    <source>
        <dbReference type="ARBA" id="ARBA00022989"/>
    </source>
</evidence>
<dbReference type="Proteomes" id="UP001465755">
    <property type="component" value="Unassembled WGS sequence"/>
</dbReference>
<gene>
    <name evidence="7" type="ORF">WJX73_003656</name>
</gene>
<comment type="caution">
    <text evidence="7">The sequence shown here is derived from an EMBL/GenBank/DDBJ whole genome shotgun (WGS) entry which is preliminary data.</text>
</comment>
<keyword evidence="3 6" id="KW-1133">Transmembrane helix</keyword>
<name>A0AAW1P0X3_9CHLO</name>
<keyword evidence="4 6" id="KW-0472">Membrane</keyword>
<feature type="transmembrane region" description="Helical" evidence="6">
    <location>
        <begin position="147"/>
        <end position="168"/>
    </location>
</feature>
<feature type="binding site" evidence="5">
    <location>
        <position position="248"/>
    </location>
    <ligand>
        <name>Zn(2+)</name>
        <dbReference type="ChEBI" id="CHEBI:29105"/>
    </ligand>
</feature>
<organism evidence="7 8">
    <name type="scientific">Symbiochloris irregularis</name>
    <dbReference type="NCBI Taxonomy" id="706552"/>
    <lineage>
        <taxon>Eukaryota</taxon>
        <taxon>Viridiplantae</taxon>
        <taxon>Chlorophyta</taxon>
        <taxon>core chlorophytes</taxon>
        <taxon>Trebouxiophyceae</taxon>
        <taxon>Trebouxiales</taxon>
        <taxon>Trebouxiaceae</taxon>
        <taxon>Symbiochloris</taxon>
    </lineage>
</organism>
<accession>A0AAW1P0X3</accession>
<feature type="transmembrane region" description="Helical" evidence="6">
    <location>
        <begin position="122"/>
        <end position="141"/>
    </location>
</feature>
<evidence type="ECO:0000313" key="8">
    <source>
        <dbReference type="Proteomes" id="UP001465755"/>
    </source>
</evidence>
<dbReference type="GO" id="GO:0016020">
    <property type="term" value="C:membrane"/>
    <property type="evidence" value="ECO:0007669"/>
    <property type="project" value="UniProtKB-SubCell"/>
</dbReference>
<evidence type="ECO:0000313" key="7">
    <source>
        <dbReference type="EMBL" id="KAK9802032.1"/>
    </source>
</evidence>
<dbReference type="GO" id="GO:0046872">
    <property type="term" value="F:metal ion binding"/>
    <property type="evidence" value="ECO:0007669"/>
    <property type="project" value="UniProtKB-KW"/>
</dbReference>
<dbReference type="Pfam" id="PF03006">
    <property type="entry name" value="HlyIII"/>
    <property type="match status" value="1"/>
</dbReference>
<feature type="transmembrane region" description="Helical" evidence="6">
    <location>
        <begin position="58"/>
        <end position="79"/>
    </location>
</feature>
<evidence type="ECO:0000256" key="4">
    <source>
        <dbReference type="ARBA" id="ARBA00023136"/>
    </source>
</evidence>
<evidence type="ECO:0000256" key="1">
    <source>
        <dbReference type="ARBA" id="ARBA00004141"/>
    </source>
</evidence>
<evidence type="ECO:0000256" key="2">
    <source>
        <dbReference type="ARBA" id="ARBA00022692"/>
    </source>
</evidence>
<feature type="binding site" evidence="5">
    <location>
        <position position="252"/>
    </location>
    <ligand>
        <name>Zn(2+)</name>
        <dbReference type="ChEBI" id="CHEBI:29105"/>
    </ligand>
</feature>
<sequence length="303" mass="33761">MSKTRNGSSAAPLRLAKFQDAPAWIQRPHILTGYLLGGTPLPAAAHTLFGWNNETLNAWTMILGIISALTGFAMAWANFPQRLEAPVLMVLSALPHLPASIRLHCTIGVSEQVRDFWRTMDVFFIFTCAVPRAAALGWHVFTARASFQAFMVVSLLVYMYCIYSTMFARRIKDIPKPILAKDVTVTVVCYTFPVATQAGRELLASRPGPACALYLAVVVLLVLGSSAYSKKWPERWAPGRFDLLGNSHQVMHLSVVVEYCVEWLFVFHMIGQLQHQESSLSSHKGDDQLGRLLSEIATPHQRY</sequence>
<proteinExistence type="predicted"/>
<dbReference type="GO" id="GO:0038023">
    <property type="term" value="F:signaling receptor activity"/>
    <property type="evidence" value="ECO:0007669"/>
    <property type="project" value="TreeGrafter"/>
</dbReference>
<evidence type="ECO:0000256" key="6">
    <source>
        <dbReference type="SAM" id="Phobius"/>
    </source>
</evidence>
<dbReference type="InterPro" id="IPR004254">
    <property type="entry name" value="AdipoR/HlyIII-related"/>
</dbReference>
<keyword evidence="2 6" id="KW-0812">Transmembrane</keyword>
<protein>
    <submittedName>
        <fullName evidence="7">Uncharacterized protein</fullName>
    </submittedName>
</protein>
<dbReference type="EMBL" id="JALJOQ010000072">
    <property type="protein sequence ID" value="KAK9802032.1"/>
    <property type="molecule type" value="Genomic_DNA"/>
</dbReference>